<organism evidence="1">
    <name type="scientific">Actinoplanes campanulatus</name>
    <dbReference type="NCBI Taxonomy" id="113559"/>
    <lineage>
        <taxon>Bacteria</taxon>
        <taxon>Bacillati</taxon>
        <taxon>Actinomycetota</taxon>
        <taxon>Actinomycetes</taxon>
        <taxon>Micromonosporales</taxon>
        <taxon>Micromonosporaceae</taxon>
        <taxon>Actinoplanes</taxon>
    </lineage>
</organism>
<protein>
    <submittedName>
        <fullName evidence="1">Uncharacterized protein</fullName>
    </submittedName>
</protein>
<evidence type="ECO:0000313" key="1">
    <source>
        <dbReference type="EMBL" id="GID46930.1"/>
    </source>
</evidence>
<comment type="caution">
    <text evidence="1">The sequence shown here is derived from an EMBL/GenBank/DDBJ whole genome shotgun (WGS) entry which is preliminary data.</text>
</comment>
<gene>
    <name evidence="1" type="ORF">Aca07nite_42050</name>
</gene>
<accession>A0ABQ3WKZ5</accession>
<proteinExistence type="predicted"/>
<reference evidence="1" key="1">
    <citation type="submission" date="2021-01" db="EMBL/GenBank/DDBJ databases">
        <title>Whole genome shotgun sequence of Actinoplanes capillaceus NBRC 16408.</title>
        <authorList>
            <person name="Komaki H."/>
            <person name="Tamura T."/>
        </authorList>
    </citation>
    <scope>NUCLEOTIDE SEQUENCE [LARGE SCALE GENOMIC DNA]</scope>
    <source>
        <strain evidence="1">NBRC 16408</strain>
    </source>
</reference>
<dbReference type="EMBL" id="BOMF01000081">
    <property type="protein sequence ID" value="GID46930.1"/>
    <property type="molecule type" value="Genomic_DNA"/>
</dbReference>
<sequence>MVSRKTSRQSMDFGSPGTHICVLYALNSATYLLARPGMVEVTGGDALNSAAHRRFLVWLSFGMRPAGYRGAERLQRGMPSSK</sequence>
<name>A0ABQ3WKZ5_9ACTN</name>